<accession>A0A2P6FF74</accession>
<comment type="similarity">
    <text evidence="1 2">Belongs to the glycosyl hydrolase 31 family.</text>
</comment>
<dbReference type="SUPFAM" id="SSF51445">
    <property type="entry name" value="(Trans)glycosidases"/>
    <property type="match status" value="1"/>
</dbReference>
<proteinExistence type="inferred from homology"/>
<dbReference type="Proteomes" id="UP000031565">
    <property type="component" value="Unassembled WGS sequence"/>
</dbReference>
<dbReference type="RefSeq" id="WP_040094091.1">
    <property type="nucleotide sequence ID" value="NZ_CM020866.1"/>
</dbReference>
<dbReference type="GO" id="GO:0005975">
    <property type="term" value="P:carbohydrate metabolic process"/>
    <property type="evidence" value="ECO:0007669"/>
    <property type="project" value="InterPro"/>
</dbReference>
<evidence type="ECO:0000256" key="1">
    <source>
        <dbReference type="ARBA" id="ARBA00007806"/>
    </source>
</evidence>
<evidence type="ECO:0000313" key="4">
    <source>
        <dbReference type="EMBL" id="PQM32102.1"/>
    </source>
</evidence>
<keyword evidence="2 4" id="KW-0378">Hydrolase</keyword>
<evidence type="ECO:0000259" key="3">
    <source>
        <dbReference type="Pfam" id="PF01055"/>
    </source>
</evidence>
<keyword evidence="2 4" id="KW-0326">Glycosidase</keyword>
<comment type="caution">
    <text evidence="4">The sequence shown here is derived from an EMBL/GenBank/DDBJ whole genome shotgun (WGS) entry which is preliminary data.</text>
</comment>
<gene>
    <name evidence="4" type="primary">yicI_2</name>
    <name evidence="4" type="ORF">SMSRO_SF019970</name>
</gene>
<dbReference type="Pfam" id="PF01055">
    <property type="entry name" value="Glyco_hydro_31_2nd"/>
    <property type="match status" value="1"/>
</dbReference>
<dbReference type="EMBL" id="JTLV02000001">
    <property type="protein sequence ID" value="PQM32102.1"/>
    <property type="molecule type" value="Genomic_DNA"/>
</dbReference>
<reference evidence="4 5" key="1">
    <citation type="journal article" date="2015" name="MBio">
        <title>Genome sequence of the Drosophila melanogaster male-killing Spiroplasma strain MSRO endosymbiont.</title>
        <authorList>
            <person name="Paredes J.C."/>
            <person name="Herren J.K."/>
            <person name="Schupfer F."/>
            <person name="Marin R."/>
            <person name="Claverol S."/>
            <person name="Kuo C.H."/>
            <person name="Lemaitre B."/>
            <person name="Beven L."/>
        </authorList>
    </citation>
    <scope>NUCLEOTIDE SEQUENCE [LARGE SCALE GENOMIC DNA]</scope>
    <source>
        <strain evidence="4 5">MSRO</strain>
    </source>
</reference>
<evidence type="ECO:0000313" key="5">
    <source>
        <dbReference type="Proteomes" id="UP000031565"/>
    </source>
</evidence>
<dbReference type="InterPro" id="IPR017853">
    <property type="entry name" value="GH"/>
</dbReference>
<evidence type="ECO:0000256" key="2">
    <source>
        <dbReference type="RuleBase" id="RU361185"/>
    </source>
</evidence>
<dbReference type="EC" id="3.2.1.177" evidence="4"/>
<keyword evidence="5" id="KW-1185">Reference proteome</keyword>
<dbReference type="GO" id="GO:0061634">
    <property type="term" value="F:alpha-D-xyloside xylohydrolase"/>
    <property type="evidence" value="ECO:0007669"/>
    <property type="project" value="UniProtKB-EC"/>
</dbReference>
<dbReference type="AlphaFoldDB" id="A0A2P6FF74"/>
<organism evidence="4 5">
    <name type="scientific">Spiroplasma poulsonii</name>
    <dbReference type="NCBI Taxonomy" id="2138"/>
    <lineage>
        <taxon>Bacteria</taxon>
        <taxon>Bacillati</taxon>
        <taxon>Mycoplasmatota</taxon>
        <taxon>Mollicutes</taxon>
        <taxon>Entomoplasmatales</taxon>
        <taxon>Spiroplasmataceae</taxon>
        <taxon>Spiroplasma</taxon>
    </lineage>
</organism>
<dbReference type="InterPro" id="IPR000322">
    <property type="entry name" value="Glyco_hydro_31_TIM"/>
</dbReference>
<dbReference type="OrthoDB" id="176168at2"/>
<sequence length="68" mass="7614">MQEVYCKTAYDASVKYFGPNKTLSFCRPGYIGTQRFSEKWSGDSYSNFTELKIHLNAGLSLGMSGEMA</sequence>
<name>A0A2P6FF74_9MOLU</name>
<feature type="domain" description="Glycoside hydrolase family 31 TIM barrel" evidence="3">
    <location>
        <begin position="6"/>
        <end position="65"/>
    </location>
</feature>
<dbReference type="STRING" id="2138.SMSRO_v1c17980"/>
<protein>
    <submittedName>
        <fullName evidence="4">Putative alpha-xylosidase</fullName>
        <ecNumber evidence="4">3.2.1.177</ecNumber>
    </submittedName>
</protein>
<dbReference type="Gene3D" id="3.20.20.80">
    <property type="entry name" value="Glycosidases"/>
    <property type="match status" value="1"/>
</dbReference>